<gene>
    <name evidence="2" type="ORF">L9W73_13135</name>
</gene>
<accession>A0A9X4J164</accession>
<evidence type="ECO:0000313" key="3">
    <source>
        <dbReference type="Proteomes" id="UP001140973"/>
    </source>
</evidence>
<dbReference type="AlphaFoldDB" id="A0A9X4J164"/>
<evidence type="ECO:0000313" key="2">
    <source>
        <dbReference type="EMBL" id="MDE1358247.1"/>
    </source>
</evidence>
<sequence length="178" mass="19914">MIDLDVVAKIAGVLGFIISVLTFCLTRYERRANCVVEIVVGDLSSYSEEFSPDEELLEETLKIRVTNIGGQPVILKPESFYFSALGKRVSKFQNRIDWFGIGKLSSPLNPGTSCDVGTITDSVLEELGFKSLDQYCNQTDFAKTDVPIEAGVSDLKGRTYKSKDFSYFYYVNSLERNT</sequence>
<dbReference type="EMBL" id="JAKNAP010000052">
    <property type="protein sequence ID" value="MDE1358247.1"/>
    <property type="molecule type" value="Genomic_DNA"/>
</dbReference>
<keyword evidence="1" id="KW-0472">Membrane</keyword>
<reference evidence="2" key="1">
    <citation type="submission" date="2022-02" db="EMBL/GenBank/DDBJ databases">
        <title>Emergence and expansion in Europe of a Vibrio aestuarianus clonal complex pathogenic for oysters.</title>
        <authorList>
            <person name="Mesnil A."/>
            <person name="Travers M.-A."/>
        </authorList>
    </citation>
    <scope>NUCLEOTIDE SEQUENCE</scope>
    <source>
        <strain evidence="2">151-ITT-15-cp-1</strain>
    </source>
</reference>
<dbReference type="GeneID" id="57840485"/>
<proteinExistence type="predicted"/>
<keyword evidence="1" id="KW-0812">Transmembrane</keyword>
<keyword evidence="1" id="KW-1133">Transmembrane helix</keyword>
<name>A0A9X4J164_9VIBR</name>
<dbReference type="RefSeq" id="WP_025558159.1">
    <property type="nucleotide sequence ID" value="NZ_JAKNAP010000052.1"/>
</dbReference>
<comment type="caution">
    <text evidence="2">The sequence shown here is derived from an EMBL/GenBank/DDBJ whole genome shotgun (WGS) entry which is preliminary data.</text>
</comment>
<dbReference type="Proteomes" id="UP001140973">
    <property type="component" value="Unassembled WGS sequence"/>
</dbReference>
<evidence type="ECO:0000256" key="1">
    <source>
        <dbReference type="SAM" id="Phobius"/>
    </source>
</evidence>
<feature type="transmembrane region" description="Helical" evidence="1">
    <location>
        <begin position="6"/>
        <end position="25"/>
    </location>
</feature>
<organism evidence="2 3">
    <name type="scientific">Vibrio aestuarianus</name>
    <dbReference type="NCBI Taxonomy" id="28171"/>
    <lineage>
        <taxon>Bacteria</taxon>
        <taxon>Pseudomonadati</taxon>
        <taxon>Pseudomonadota</taxon>
        <taxon>Gammaproteobacteria</taxon>
        <taxon>Vibrionales</taxon>
        <taxon>Vibrionaceae</taxon>
        <taxon>Vibrio</taxon>
    </lineage>
</organism>
<protein>
    <submittedName>
        <fullName evidence="2">Uncharacterized protein</fullName>
    </submittedName>
</protein>